<gene>
    <name evidence="1" type="ORF">METZ01_LOCUS379545</name>
</gene>
<evidence type="ECO:0000313" key="1">
    <source>
        <dbReference type="EMBL" id="SVD26691.1"/>
    </source>
</evidence>
<organism evidence="1">
    <name type="scientific">marine metagenome</name>
    <dbReference type="NCBI Taxonomy" id="408172"/>
    <lineage>
        <taxon>unclassified sequences</taxon>
        <taxon>metagenomes</taxon>
        <taxon>ecological metagenomes</taxon>
    </lineage>
</organism>
<accession>A0A382TYX1</accession>
<proteinExistence type="predicted"/>
<name>A0A382TYX1_9ZZZZ</name>
<dbReference type="EMBL" id="UINC01139875">
    <property type="protein sequence ID" value="SVD26691.1"/>
    <property type="molecule type" value="Genomic_DNA"/>
</dbReference>
<dbReference type="AlphaFoldDB" id="A0A382TYX1"/>
<sequence>MVYVISLTIFNFGCGGKKSPAPDTEENISKKTAVTEIFADSTKV</sequence>
<reference evidence="1" key="1">
    <citation type="submission" date="2018-05" db="EMBL/GenBank/DDBJ databases">
        <authorList>
            <person name="Lanie J.A."/>
            <person name="Ng W.-L."/>
            <person name="Kazmierczak K.M."/>
            <person name="Andrzejewski T.M."/>
            <person name="Davidsen T.M."/>
            <person name="Wayne K.J."/>
            <person name="Tettelin H."/>
            <person name="Glass J.I."/>
            <person name="Rusch D."/>
            <person name="Podicherti R."/>
            <person name="Tsui H.-C.T."/>
            <person name="Winkler M.E."/>
        </authorList>
    </citation>
    <scope>NUCLEOTIDE SEQUENCE</scope>
</reference>
<protein>
    <submittedName>
        <fullName evidence="1">Uncharacterized protein</fullName>
    </submittedName>
</protein>
<feature type="non-terminal residue" evidence="1">
    <location>
        <position position="44"/>
    </location>
</feature>